<evidence type="ECO:0000259" key="8">
    <source>
        <dbReference type="Pfam" id="PF01529"/>
    </source>
</evidence>
<evidence type="ECO:0000259" key="9">
    <source>
        <dbReference type="Pfam" id="PF13086"/>
    </source>
</evidence>
<dbReference type="SUPFAM" id="SSF52540">
    <property type="entry name" value="P-loop containing nucleoside triphosphate hydrolases"/>
    <property type="match status" value="1"/>
</dbReference>
<dbReference type="Pfam" id="PF12796">
    <property type="entry name" value="Ank_2"/>
    <property type="match status" value="2"/>
</dbReference>
<organism evidence="11 12">
    <name type="scientific">Cryptosporidium canis</name>
    <dbReference type="NCBI Taxonomy" id="195482"/>
    <lineage>
        <taxon>Eukaryota</taxon>
        <taxon>Sar</taxon>
        <taxon>Alveolata</taxon>
        <taxon>Apicomplexa</taxon>
        <taxon>Conoidasida</taxon>
        <taxon>Coccidia</taxon>
        <taxon>Eucoccidiorida</taxon>
        <taxon>Eimeriorina</taxon>
        <taxon>Cryptosporidiidae</taxon>
        <taxon>Cryptosporidium</taxon>
    </lineage>
</organism>
<gene>
    <name evidence="11" type="ORF">OJ252_518</name>
</gene>
<feature type="transmembrane region" description="Helical" evidence="7">
    <location>
        <begin position="508"/>
        <end position="527"/>
    </location>
</feature>
<comment type="caution">
    <text evidence="11">The sequence shown here is derived from an EMBL/GenBank/DDBJ whole genome shotgun (WGS) entry which is preliminary data.</text>
</comment>
<dbReference type="Gene3D" id="3.40.50.300">
    <property type="entry name" value="P-loop containing nucleotide triphosphate hydrolases"/>
    <property type="match status" value="2"/>
</dbReference>
<dbReference type="EMBL" id="JAPCXB010000018">
    <property type="protein sequence ID" value="KAJ1614678.1"/>
    <property type="molecule type" value="Genomic_DNA"/>
</dbReference>
<sequence length="1760" mass="202609">MELSNRPNCYEAEYTANELAIAAQRRDKNTLHNIIQQLIETGNTGILNESNALHWSVYYRWDDVSIHLLSLGCDPFMGDINGDTTVHYCIKSGNFSMLKYLYEKYGNKIFYVKNRNQFGLMLTAASEIAEGRVQDLLRVMEWLYLQGYSLEEQDILGQTPLFWATKRGNYGIIQWLISHGANTGHRDHKGNTLLHAACSGDVDDDTVSFLCDLGLIHLLSHTNYESPAVGNTAFQICWTKKNYWLALMLNFWYYHNKLFGRISMLRNPYSVYYWFISILNLIVVFIMVSTLKLYREFLEGIDLSYFYIWFIFFGAAQLFWILSNAGSDNYVKHPIYQKLISKLPRDKLLLLESHGLYLPLLTPQAKKLSSSSNIYQLMLKENEQVQLNNQLIDMNRLVFNGEHFNINKYRETYNSHISRQIELSNEIVGLMPFVAKERQSNNSKIYIDIVEGRPINSTAPVLPKICVTCRTERPFRGHHCSDCGYCIQRFDHHCVWIDSCVGYGNQRAFFFFLKFLTISFSLYYFLFQQYCSLRFQFSASLKKISSSDLNNSWFTMQTGDLFLGAGDTEGIYFHEKAYYFMTSDPWFALIMFNSIMNIPWMMFVLYLFVRHIKSIMSNVTFYEYYKKPEAIKKRFSGRNMEGFCYDMQGRTLSTCIRSIFAYFTKNNSWDNIDFFTNIRQPEKIVGDPSMYIPIESNVPYQSLSQIPPSNNVTFTSENGDPMPNIFPSHVSTGPSFHHSQLNFQPKPSAYYQELRYGWRKEETAAKMMKKRQASRLSEVAAVADNDGDLGSKYSISNFDSILMAWDFFKDIEEEVFGEEKPDVVSSFDISGEVCQVKDNPTKFNTSKEYLDYFFPLFLLECQQSIQRAKQIEMSDFDSFSLKDVRAVSSNKAEESNFLTLVFERKRAEELIYFSPQDIVLIIFDPDFRQDELSDNLKHVIGVVQGSNSNGKITITTLNPNYYIEDKTMKRRLASFTNLERWVSRMRHFGDSLGISSPGADLGANFLANSSQTWSLSRITSFSTNYRELSGLFSLPELLLKDDLLCRGRKCEHTMRIPTLLQDRLQEKYNPSQMSALSECLKYSGISLIQGPPGTGKTTTIIGIISALLSSTFEVKSSNSEEGEGEEALETKRRKSEEEGIPEMYTQILKAKPWCYDPDYVPWYDSEMKNLRISRQEKVEINKVTLDTSSRKMGPRKLLVCAPSNAAIDAIVRKLVRDPATEDGGILDSSGNYCTPTLVRAGPNFHPDLHDLSLEYKLQQRLQRNGFDAKNCKQEVRQQTQWKILQESQIVCATLSVCGSKELISILSQNGRMQASGSGDRSALSFDTVIIDEASQGVELSTLIPLKLGCKRLILVGDPKQLPATVLSRRAIERKYDISLFQRLQMSGHPVVMLSVQYRMHPLISAFPSKHFYDGELQDYKDILRTRAPVIPWEEIPIFKPFTFFSVNSEEEQGKSISNPLEADFVCQILELLGLILYENQKRQAERAESGDQSRQWYERIAVISPYNEQVKIIRKKIKEKFGLTPETICPIDVSTVDGFQGQEKDFIIFSVVRSQYIEEDSLDSMYNRKTNAGFIADKRRINVALTRAKHNLWIVGNSRYLLGNPEWRSLWDYACKSNSQFSVDFKRIGSMENYLKLWLYGFLKRNESCRNTLRQAVPEFIHNLTLDCSIFEKNADSSSPGSEIKSKIDPKCFVDLKEDKQGYESKNKRGVKVFQTGSRPIEVEDNGVVRKFRNVDLDLFCDINEYESGKYRDAELEGSE</sequence>
<reference evidence="11" key="1">
    <citation type="submission" date="2022-10" db="EMBL/GenBank/DDBJ databases">
        <title>Adaptive evolution leads to modifications in subtelomeric GC content in a zoonotic Cryptosporidium species.</title>
        <authorList>
            <person name="Li J."/>
            <person name="Feng Y."/>
            <person name="Xiao L."/>
        </authorList>
    </citation>
    <scope>NUCLEOTIDE SEQUENCE</scope>
    <source>
        <strain evidence="11">25894</strain>
    </source>
</reference>
<dbReference type="CDD" id="cd18808">
    <property type="entry name" value="SF1_C_Upf1"/>
    <property type="match status" value="1"/>
</dbReference>
<dbReference type="PROSITE" id="PS50088">
    <property type="entry name" value="ANK_REPEAT"/>
    <property type="match status" value="1"/>
</dbReference>
<dbReference type="PROSITE" id="PS50216">
    <property type="entry name" value="DHHC"/>
    <property type="match status" value="1"/>
</dbReference>
<feature type="transmembrane region" description="Helical" evidence="7">
    <location>
        <begin position="303"/>
        <end position="322"/>
    </location>
</feature>
<dbReference type="Proteomes" id="UP001071777">
    <property type="component" value="Unassembled WGS sequence"/>
</dbReference>
<dbReference type="CDD" id="cd18042">
    <property type="entry name" value="DEXXQc_SETX"/>
    <property type="match status" value="1"/>
</dbReference>
<evidence type="ECO:0000256" key="6">
    <source>
        <dbReference type="SAM" id="MobiDB-lite"/>
    </source>
</evidence>
<evidence type="ECO:0000313" key="12">
    <source>
        <dbReference type="Proteomes" id="UP001071777"/>
    </source>
</evidence>
<keyword evidence="2 7" id="KW-0812">Transmembrane</keyword>
<feature type="region of interest" description="Disordered" evidence="6">
    <location>
        <begin position="1115"/>
        <end position="1137"/>
    </location>
</feature>
<comment type="subcellular location">
    <subcellularLocation>
        <location evidence="1">Membrane</location>
        <topology evidence="1">Multi-pass membrane protein</topology>
    </subcellularLocation>
</comment>
<evidence type="ECO:0000256" key="2">
    <source>
        <dbReference type="ARBA" id="ARBA00022692"/>
    </source>
</evidence>
<dbReference type="SUPFAM" id="SSF48403">
    <property type="entry name" value="Ankyrin repeat"/>
    <property type="match status" value="1"/>
</dbReference>
<evidence type="ECO:0000256" key="5">
    <source>
        <dbReference type="PROSITE-ProRule" id="PRU00023"/>
    </source>
</evidence>
<dbReference type="PANTHER" id="PTHR10887:SF495">
    <property type="entry name" value="HELICASE SENATAXIN ISOFORM X1-RELATED"/>
    <property type="match status" value="1"/>
</dbReference>
<feature type="transmembrane region" description="Helical" evidence="7">
    <location>
        <begin position="586"/>
        <end position="609"/>
    </location>
</feature>
<evidence type="ECO:0000256" key="7">
    <source>
        <dbReference type="SAM" id="Phobius"/>
    </source>
</evidence>
<dbReference type="InterPro" id="IPR001594">
    <property type="entry name" value="Palmitoyltrfase_DHHC"/>
</dbReference>
<evidence type="ECO:0000313" key="11">
    <source>
        <dbReference type="EMBL" id="KAJ1614678.1"/>
    </source>
</evidence>
<proteinExistence type="predicted"/>
<evidence type="ECO:0000256" key="3">
    <source>
        <dbReference type="ARBA" id="ARBA00022989"/>
    </source>
</evidence>
<dbReference type="PROSITE" id="PS50297">
    <property type="entry name" value="ANK_REP_REGION"/>
    <property type="match status" value="1"/>
</dbReference>
<dbReference type="Pfam" id="PF13087">
    <property type="entry name" value="AAA_12"/>
    <property type="match status" value="1"/>
</dbReference>
<evidence type="ECO:0000259" key="10">
    <source>
        <dbReference type="Pfam" id="PF13087"/>
    </source>
</evidence>
<dbReference type="InterPro" id="IPR041677">
    <property type="entry name" value="DNA2/NAM7_AAA_11"/>
</dbReference>
<dbReference type="InterPro" id="IPR041679">
    <property type="entry name" value="DNA2/NAM7-like_C"/>
</dbReference>
<dbReference type="PANTHER" id="PTHR10887">
    <property type="entry name" value="DNA2/NAM7 HELICASE FAMILY"/>
    <property type="match status" value="1"/>
</dbReference>
<keyword evidence="4 7" id="KW-0472">Membrane</keyword>
<name>A0ABQ8PAI9_9CRYT</name>
<dbReference type="InterPro" id="IPR045055">
    <property type="entry name" value="DNA2/NAM7-like"/>
</dbReference>
<dbReference type="InterPro" id="IPR047187">
    <property type="entry name" value="SF1_C_Upf1"/>
</dbReference>
<keyword evidence="12" id="KW-1185">Reference proteome</keyword>
<evidence type="ECO:0000256" key="4">
    <source>
        <dbReference type="ARBA" id="ARBA00023136"/>
    </source>
</evidence>
<feature type="repeat" description="ANK" evidence="5">
    <location>
        <begin position="156"/>
        <end position="188"/>
    </location>
</feature>
<feature type="transmembrane region" description="Helical" evidence="7">
    <location>
        <begin position="271"/>
        <end position="291"/>
    </location>
</feature>
<feature type="domain" description="DNA2/NAM7 helicase helicase" evidence="9">
    <location>
        <begin position="1272"/>
        <end position="1368"/>
    </location>
</feature>
<dbReference type="InterPro" id="IPR002110">
    <property type="entry name" value="Ankyrin_rpt"/>
</dbReference>
<dbReference type="InterPro" id="IPR036770">
    <property type="entry name" value="Ankyrin_rpt-contain_sf"/>
</dbReference>
<protein>
    <submittedName>
        <fullName evidence="11">Sen1p/NAM7 I-like RNA helicase</fullName>
    </submittedName>
</protein>
<evidence type="ECO:0000256" key="1">
    <source>
        <dbReference type="ARBA" id="ARBA00004141"/>
    </source>
</evidence>
<dbReference type="Gene3D" id="1.25.40.20">
    <property type="entry name" value="Ankyrin repeat-containing domain"/>
    <property type="match status" value="1"/>
</dbReference>
<keyword evidence="3 7" id="KW-1133">Transmembrane helix</keyword>
<feature type="domain" description="DNA2/NAM7 helicase-like C-terminal" evidence="10">
    <location>
        <begin position="1375"/>
        <end position="1598"/>
    </location>
</feature>
<dbReference type="Pfam" id="PF01529">
    <property type="entry name" value="DHHC"/>
    <property type="match status" value="1"/>
</dbReference>
<keyword evidence="5" id="KW-0040">ANK repeat</keyword>
<dbReference type="Pfam" id="PF13086">
    <property type="entry name" value="AAA_11"/>
    <property type="match status" value="1"/>
</dbReference>
<feature type="compositionally biased region" description="Basic and acidic residues" evidence="6">
    <location>
        <begin position="1128"/>
        <end position="1137"/>
    </location>
</feature>
<dbReference type="SMART" id="SM00248">
    <property type="entry name" value="ANK"/>
    <property type="match status" value="4"/>
</dbReference>
<accession>A0ABQ8PAI9</accession>
<dbReference type="InterPro" id="IPR027417">
    <property type="entry name" value="P-loop_NTPase"/>
</dbReference>
<feature type="domain" description="Palmitoyltransferase DHHC" evidence="8">
    <location>
        <begin position="464"/>
        <end position="627"/>
    </location>
</feature>